<evidence type="ECO:0000256" key="1">
    <source>
        <dbReference type="SAM" id="SignalP"/>
    </source>
</evidence>
<reference evidence="2 3" key="2">
    <citation type="submission" date="2024-11" db="EMBL/GenBank/DDBJ databases">
        <title>Using genomics to understand microbial adaptation to soil warming.</title>
        <authorList>
            <person name="Deangelis K.M. PhD."/>
        </authorList>
    </citation>
    <scope>NUCLEOTIDE SEQUENCE [LARGE SCALE GENOMIC DNA]</scope>
    <source>
        <strain evidence="2 3">GAS97</strain>
    </source>
</reference>
<dbReference type="EMBL" id="JBIYDN010000004">
    <property type="protein sequence ID" value="MFK4441888.1"/>
    <property type="molecule type" value="Genomic_DNA"/>
</dbReference>
<feature type="signal peptide" evidence="1">
    <location>
        <begin position="1"/>
        <end position="25"/>
    </location>
</feature>
<dbReference type="Proteomes" id="UP001620514">
    <property type="component" value="Unassembled WGS sequence"/>
</dbReference>
<evidence type="ECO:0000313" key="3">
    <source>
        <dbReference type="Proteomes" id="UP001620514"/>
    </source>
</evidence>
<comment type="caution">
    <text evidence="2">The sequence shown here is derived from an EMBL/GenBank/DDBJ whole genome shotgun (WGS) entry which is preliminary data.</text>
</comment>
<gene>
    <name evidence="2" type="ORF">ABH943_001903</name>
</gene>
<accession>A0ABW8ME00</accession>
<reference evidence="2 3" key="1">
    <citation type="submission" date="2024-10" db="EMBL/GenBank/DDBJ databases">
        <authorList>
            <person name="Deangelis K."/>
            <person name="Huntemann M."/>
            <person name="Clum A."/>
            <person name="Wang J."/>
            <person name="Palaniappan K."/>
            <person name="Ritter S."/>
            <person name="Chen I.-M."/>
            <person name="Stamatis D."/>
            <person name="Reddy T."/>
            <person name="O'Malley R."/>
            <person name="Daum C."/>
            <person name="Ng V."/>
            <person name="Ivanova N."/>
            <person name="Kyrpides N."/>
            <person name="Woyke T."/>
        </authorList>
    </citation>
    <scope>NUCLEOTIDE SEQUENCE [LARGE SCALE GENOMIC DNA]</scope>
    <source>
        <strain evidence="2 3">GAS97</strain>
    </source>
</reference>
<organism evidence="2 3">
    <name type="scientific">Caballeronia udeis</name>
    <dbReference type="NCBI Taxonomy" id="1232866"/>
    <lineage>
        <taxon>Bacteria</taxon>
        <taxon>Pseudomonadati</taxon>
        <taxon>Pseudomonadota</taxon>
        <taxon>Betaproteobacteria</taxon>
        <taxon>Burkholderiales</taxon>
        <taxon>Burkholderiaceae</taxon>
        <taxon>Caballeronia</taxon>
    </lineage>
</organism>
<feature type="chain" id="PRO_5045381113" evidence="1">
    <location>
        <begin position="26"/>
        <end position="164"/>
    </location>
</feature>
<proteinExistence type="predicted"/>
<protein>
    <submittedName>
        <fullName evidence="2">Uncharacterized protein</fullName>
    </submittedName>
</protein>
<evidence type="ECO:0000313" key="2">
    <source>
        <dbReference type="EMBL" id="MFK4441888.1"/>
    </source>
</evidence>
<sequence length="164" mass="17306">MRPAGGWTRVLLASLLMQSFATVHAEVTEYRQDGVEIITSKSPVKPAALASISASAAAPAPAPAASAARRAGPADPFAQAIRGDYRLRANQLTADGTPNGEADNAAHKLVRAQQSKVQAELKDNLKAFDTARRRGASRAELGQLQARIQANLDVIDALARSQEP</sequence>
<keyword evidence="3" id="KW-1185">Reference proteome</keyword>
<name>A0ABW8ME00_9BURK</name>
<keyword evidence="1" id="KW-0732">Signal</keyword>